<protein>
    <submittedName>
        <fullName evidence="1">Uncharacterized protein</fullName>
    </submittedName>
</protein>
<reference evidence="1" key="1">
    <citation type="journal article" date="2020" name="Stud. Mycol.">
        <title>101 Dothideomycetes genomes: a test case for predicting lifestyles and emergence of pathogens.</title>
        <authorList>
            <person name="Haridas S."/>
            <person name="Albert R."/>
            <person name="Binder M."/>
            <person name="Bloem J."/>
            <person name="Labutti K."/>
            <person name="Salamov A."/>
            <person name="Andreopoulos B."/>
            <person name="Baker S."/>
            <person name="Barry K."/>
            <person name="Bills G."/>
            <person name="Bluhm B."/>
            <person name="Cannon C."/>
            <person name="Castanera R."/>
            <person name="Culley D."/>
            <person name="Daum C."/>
            <person name="Ezra D."/>
            <person name="Gonzalez J."/>
            <person name="Henrissat B."/>
            <person name="Kuo A."/>
            <person name="Liang C."/>
            <person name="Lipzen A."/>
            <person name="Lutzoni F."/>
            <person name="Magnuson J."/>
            <person name="Mondo S."/>
            <person name="Nolan M."/>
            <person name="Ohm R."/>
            <person name="Pangilinan J."/>
            <person name="Park H.-J."/>
            <person name="Ramirez L."/>
            <person name="Alfaro M."/>
            <person name="Sun H."/>
            <person name="Tritt A."/>
            <person name="Yoshinaga Y."/>
            <person name="Zwiers L.-H."/>
            <person name="Turgeon B."/>
            <person name="Goodwin S."/>
            <person name="Spatafora J."/>
            <person name="Crous P."/>
            <person name="Grigoriev I."/>
        </authorList>
    </citation>
    <scope>NUCLEOTIDE SEQUENCE</scope>
    <source>
        <strain evidence="1">ATCC 200398</strain>
    </source>
</reference>
<name>A0ACB6RCJ9_9PLEO</name>
<sequence length="108" mass="11834">MLKTILLSIFAVALPSVSAVVDPAVKFNVYGGNVACTLGVGGDGYSYADDGCKPLPRDRLDVKYIADTCRVFIYRNRDCTGAERQVSTSIADDCIDIQYFHSMKVFCH</sequence>
<keyword evidence="2" id="KW-1185">Reference proteome</keyword>
<gene>
    <name evidence="1" type="ORF">BDR25DRAFT_375004</name>
</gene>
<dbReference type="EMBL" id="MU003494">
    <property type="protein sequence ID" value="KAF2476196.1"/>
    <property type="molecule type" value="Genomic_DNA"/>
</dbReference>
<organism evidence="1 2">
    <name type="scientific">Lindgomyces ingoldianus</name>
    <dbReference type="NCBI Taxonomy" id="673940"/>
    <lineage>
        <taxon>Eukaryota</taxon>
        <taxon>Fungi</taxon>
        <taxon>Dikarya</taxon>
        <taxon>Ascomycota</taxon>
        <taxon>Pezizomycotina</taxon>
        <taxon>Dothideomycetes</taxon>
        <taxon>Pleosporomycetidae</taxon>
        <taxon>Pleosporales</taxon>
        <taxon>Lindgomycetaceae</taxon>
        <taxon>Lindgomyces</taxon>
    </lineage>
</organism>
<proteinExistence type="predicted"/>
<comment type="caution">
    <text evidence="1">The sequence shown here is derived from an EMBL/GenBank/DDBJ whole genome shotgun (WGS) entry which is preliminary data.</text>
</comment>
<evidence type="ECO:0000313" key="1">
    <source>
        <dbReference type="EMBL" id="KAF2476196.1"/>
    </source>
</evidence>
<accession>A0ACB6RCJ9</accession>
<evidence type="ECO:0000313" key="2">
    <source>
        <dbReference type="Proteomes" id="UP000799755"/>
    </source>
</evidence>
<dbReference type="Proteomes" id="UP000799755">
    <property type="component" value="Unassembled WGS sequence"/>
</dbReference>